<name>A0AAD4CVA9_ASPNN</name>
<feature type="region of interest" description="Disordered" evidence="1">
    <location>
        <begin position="191"/>
        <end position="210"/>
    </location>
</feature>
<accession>A0AAD4CVA9</accession>
<evidence type="ECO:0000313" key="2">
    <source>
        <dbReference type="EMBL" id="KAF9893379.1"/>
    </source>
</evidence>
<dbReference type="Proteomes" id="UP001194746">
    <property type="component" value="Unassembled WGS sequence"/>
</dbReference>
<feature type="region of interest" description="Disordered" evidence="1">
    <location>
        <begin position="242"/>
        <end position="269"/>
    </location>
</feature>
<feature type="compositionally biased region" description="Polar residues" evidence="1">
    <location>
        <begin position="242"/>
        <end position="264"/>
    </location>
</feature>
<comment type="caution">
    <text evidence="2">The sequence shown here is derived from an EMBL/GenBank/DDBJ whole genome shotgun (WGS) entry which is preliminary data.</text>
</comment>
<reference evidence="2" key="1">
    <citation type="journal article" date="2019" name="Beilstein J. Org. Chem.">
        <title>Nanangenines: drimane sesquiterpenoids as the dominant metabolite cohort of a novel Australian fungus, Aspergillus nanangensis.</title>
        <authorList>
            <person name="Lacey H.J."/>
            <person name="Gilchrist C.L.M."/>
            <person name="Crombie A."/>
            <person name="Kalaitzis J.A."/>
            <person name="Vuong D."/>
            <person name="Rutledge P.J."/>
            <person name="Turner P."/>
            <person name="Pitt J.I."/>
            <person name="Lacey E."/>
            <person name="Chooi Y.H."/>
            <person name="Piggott A.M."/>
        </authorList>
    </citation>
    <scope>NUCLEOTIDE SEQUENCE</scope>
    <source>
        <strain evidence="2">MST-FP2251</strain>
    </source>
</reference>
<organism evidence="2 3">
    <name type="scientific">Aspergillus nanangensis</name>
    <dbReference type="NCBI Taxonomy" id="2582783"/>
    <lineage>
        <taxon>Eukaryota</taxon>
        <taxon>Fungi</taxon>
        <taxon>Dikarya</taxon>
        <taxon>Ascomycota</taxon>
        <taxon>Pezizomycotina</taxon>
        <taxon>Eurotiomycetes</taxon>
        <taxon>Eurotiomycetidae</taxon>
        <taxon>Eurotiales</taxon>
        <taxon>Aspergillaceae</taxon>
        <taxon>Aspergillus</taxon>
        <taxon>Aspergillus subgen. Circumdati</taxon>
    </lineage>
</organism>
<protein>
    <submittedName>
        <fullName evidence="2">Uncharacterized protein</fullName>
    </submittedName>
</protein>
<proteinExistence type="predicted"/>
<dbReference type="AlphaFoldDB" id="A0AAD4CVA9"/>
<evidence type="ECO:0000256" key="1">
    <source>
        <dbReference type="SAM" id="MobiDB-lite"/>
    </source>
</evidence>
<gene>
    <name evidence="2" type="ORF">FE257_011811</name>
</gene>
<keyword evidence="3" id="KW-1185">Reference proteome</keyword>
<reference evidence="2" key="2">
    <citation type="submission" date="2020-02" db="EMBL/GenBank/DDBJ databases">
        <authorList>
            <person name="Gilchrist C.L.M."/>
            <person name="Chooi Y.-H."/>
        </authorList>
    </citation>
    <scope>NUCLEOTIDE SEQUENCE</scope>
    <source>
        <strain evidence="2">MST-FP2251</strain>
    </source>
</reference>
<dbReference type="EMBL" id="VCAU01000008">
    <property type="protein sequence ID" value="KAF9893379.1"/>
    <property type="molecule type" value="Genomic_DNA"/>
</dbReference>
<evidence type="ECO:0000313" key="3">
    <source>
        <dbReference type="Proteomes" id="UP001194746"/>
    </source>
</evidence>
<sequence>MYSNASLCVDPSGFESCVHRTYTSSSDCYEKCRPGKVLGRDCTNACECKEAQDMIDCTATSCWNKVYSCAYGETVDQLVYSCDEDELDLDEIPFWPAPDNAIGGCVCNVGEITKKQVQLVDQVVECAANTTNLDRLSTDKQRADYSQAYPTYITADYWNDLLFGPHDWNACMPFLRDYDCDRTMGFGPDARRAQNDYQPGNPLKNGTGALTNTGVLSTPVSSSTFTWTFGSTEHPITAAASNTAVPSTTNANGQGASKTNQGAQKTGGGESTIPLQLRLGILVAVTVITVVGL</sequence>